<dbReference type="STRING" id="76731.RD2015_2007"/>
<reference evidence="1 2" key="1">
    <citation type="submission" date="2015-12" db="EMBL/GenBank/DDBJ databases">
        <title>Complete genome of Roseateles depolymerans KCTC 42856.</title>
        <authorList>
            <person name="Kim K.M."/>
        </authorList>
    </citation>
    <scope>NUCLEOTIDE SEQUENCE [LARGE SCALE GENOMIC DNA]</scope>
    <source>
        <strain evidence="1 2">KCTC 42856</strain>
    </source>
</reference>
<name>A0A0U3MU03_9BURK</name>
<evidence type="ECO:0000313" key="2">
    <source>
        <dbReference type="Proteomes" id="UP000060699"/>
    </source>
</evidence>
<accession>A0A0U3MU03</accession>
<gene>
    <name evidence="1" type="ORF">RD2015_2007</name>
</gene>
<evidence type="ECO:0000313" key="1">
    <source>
        <dbReference type="EMBL" id="ALV06483.1"/>
    </source>
</evidence>
<organism evidence="1 2">
    <name type="scientific">Roseateles depolymerans</name>
    <dbReference type="NCBI Taxonomy" id="76731"/>
    <lineage>
        <taxon>Bacteria</taxon>
        <taxon>Pseudomonadati</taxon>
        <taxon>Pseudomonadota</taxon>
        <taxon>Betaproteobacteria</taxon>
        <taxon>Burkholderiales</taxon>
        <taxon>Sphaerotilaceae</taxon>
        <taxon>Roseateles</taxon>
    </lineage>
</organism>
<sequence>MAALMSLESGGRPKGEAPFPLEGVGVGVASRAP</sequence>
<keyword evidence="2" id="KW-1185">Reference proteome</keyword>
<dbReference type="KEGG" id="rdp:RD2015_2007"/>
<protein>
    <submittedName>
        <fullName evidence="1">Uncharacterized protein</fullName>
    </submittedName>
</protein>
<proteinExistence type="predicted"/>
<dbReference type="EMBL" id="CP013729">
    <property type="protein sequence ID" value="ALV06483.1"/>
    <property type="molecule type" value="Genomic_DNA"/>
</dbReference>
<dbReference type="AlphaFoldDB" id="A0A0U3MU03"/>
<dbReference type="Proteomes" id="UP000060699">
    <property type="component" value="Chromosome"/>
</dbReference>